<organism evidence="1 2">
    <name type="scientific">Paxillus rubicundulus Ve08.2h10</name>
    <dbReference type="NCBI Taxonomy" id="930991"/>
    <lineage>
        <taxon>Eukaryota</taxon>
        <taxon>Fungi</taxon>
        <taxon>Dikarya</taxon>
        <taxon>Basidiomycota</taxon>
        <taxon>Agaricomycotina</taxon>
        <taxon>Agaricomycetes</taxon>
        <taxon>Agaricomycetidae</taxon>
        <taxon>Boletales</taxon>
        <taxon>Paxilineae</taxon>
        <taxon>Paxillaceae</taxon>
        <taxon>Paxillus</taxon>
    </lineage>
</organism>
<dbReference type="InParanoid" id="A0A0D0DGE0"/>
<reference evidence="2" key="2">
    <citation type="submission" date="2015-01" db="EMBL/GenBank/DDBJ databases">
        <title>Evolutionary Origins and Diversification of the Mycorrhizal Mutualists.</title>
        <authorList>
            <consortium name="DOE Joint Genome Institute"/>
            <consortium name="Mycorrhizal Genomics Consortium"/>
            <person name="Kohler A."/>
            <person name="Kuo A."/>
            <person name="Nagy L.G."/>
            <person name="Floudas D."/>
            <person name="Copeland A."/>
            <person name="Barry K.W."/>
            <person name="Cichocki N."/>
            <person name="Veneault-Fourrey C."/>
            <person name="LaButti K."/>
            <person name="Lindquist E.A."/>
            <person name="Lipzen A."/>
            <person name="Lundell T."/>
            <person name="Morin E."/>
            <person name="Murat C."/>
            <person name="Riley R."/>
            <person name="Ohm R."/>
            <person name="Sun H."/>
            <person name="Tunlid A."/>
            <person name="Henrissat B."/>
            <person name="Grigoriev I.V."/>
            <person name="Hibbett D.S."/>
            <person name="Martin F."/>
        </authorList>
    </citation>
    <scope>NUCLEOTIDE SEQUENCE [LARGE SCALE GENOMIC DNA]</scope>
    <source>
        <strain evidence="2">Ve08.2h10</strain>
    </source>
</reference>
<dbReference type="HOGENOM" id="CLU_003292_9_0_1"/>
<evidence type="ECO:0000313" key="2">
    <source>
        <dbReference type="Proteomes" id="UP000054538"/>
    </source>
</evidence>
<accession>A0A0D0DGE0</accession>
<evidence type="ECO:0000313" key="1">
    <source>
        <dbReference type="EMBL" id="KIK80339.1"/>
    </source>
</evidence>
<dbReference type="AlphaFoldDB" id="A0A0D0DGE0"/>
<sequence>PISTISSHLSINSLPSSFPLFSYLSPCGAHCLTKQKLMTCCNEIWSLHRLSSCSGHSFLIGSTTEMLLSGVSPDIAKAMGCCWFVGTWYMTWSSNSFLCYWHSLELLGPLHIELPPPPTSTHLSI</sequence>
<proteinExistence type="predicted"/>
<dbReference type="OrthoDB" id="2681442at2759"/>
<protein>
    <submittedName>
        <fullName evidence="1">Unplaced genomic scaffold scaffold_1219, whole genome shotgun sequence</fullName>
    </submittedName>
</protein>
<reference evidence="1 2" key="1">
    <citation type="submission" date="2014-04" db="EMBL/GenBank/DDBJ databases">
        <authorList>
            <consortium name="DOE Joint Genome Institute"/>
            <person name="Kuo A."/>
            <person name="Kohler A."/>
            <person name="Jargeat P."/>
            <person name="Nagy L.G."/>
            <person name="Floudas D."/>
            <person name="Copeland A."/>
            <person name="Barry K.W."/>
            <person name="Cichocki N."/>
            <person name="Veneault-Fourrey C."/>
            <person name="LaButti K."/>
            <person name="Lindquist E.A."/>
            <person name="Lipzen A."/>
            <person name="Lundell T."/>
            <person name="Morin E."/>
            <person name="Murat C."/>
            <person name="Sun H."/>
            <person name="Tunlid A."/>
            <person name="Henrissat B."/>
            <person name="Grigoriev I.V."/>
            <person name="Hibbett D.S."/>
            <person name="Martin F."/>
            <person name="Nordberg H.P."/>
            <person name="Cantor M.N."/>
            <person name="Hua S.X."/>
        </authorList>
    </citation>
    <scope>NUCLEOTIDE SEQUENCE [LARGE SCALE GENOMIC DNA]</scope>
    <source>
        <strain evidence="1 2">Ve08.2h10</strain>
    </source>
</reference>
<name>A0A0D0DGE0_9AGAM</name>
<dbReference type="Proteomes" id="UP000054538">
    <property type="component" value="Unassembled WGS sequence"/>
</dbReference>
<gene>
    <name evidence="1" type="ORF">PAXRUDRAFT_158941</name>
</gene>
<feature type="non-terminal residue" evidence="1">
    <location>
        <position position="1"/>
    </location>
</feature>
<dbReference type="EMBL" id="KN826041">
    <property type="protein sequence ID" value="KIK80339.1"/>
    <property type="molecule type" value="Genomic_DNA"/>
</dbReference>
<keyword evidence="2" id="KW-1185">Reference proteome</keyword>